<dbReference type="AlphaFoldDB" id="V9E2G7"/>
<dbReference type="InterPro" id="IPR050173">
    <property type="entry name" value="ABC_transporter_C-like"/>
</dbReference>
<dbReference type="InterPro" id="IPR027417">
    <property type="entry name" value="P-loop_NTPase"/>
</dbReference>
<feature type="domain" description="ABC transmembrane type-1" evidence="11">
    <location>
        <begin position="106"/>
        <end position="259"/>
    </location>
</feature>
<dbReference type="SUPFAM" id="SSF52540">
    <property type="entry name" value="P-loop containing nucleoside triphosphate hydrolases"/>
    <property type="match status" value="2"/>
</dbReference>
<dbReference type="GO" id="GO:0016887">
    <property type="term" value="F:ATP hydrolysis activity"/>
    <property type="evidence" value="ECO:0007669"/>
    <property type="project" value="InterPro"/>
</dbReference>
<gene>
    <name evidence="12" type="ORF">F443_20052</name>
</gene>
<dbReference type="EMBL" id="ANIZ01003490">
    <property type="protein sequence ID" value="ETI33269.1"/>
    <property type="molecule type" value="Genomic_DNA"/>
</dbReference>
<evidence type="ECO:0000256" key="6">
    <source>
        <dbReference type="ARBA" id="ARBA00022840"/>
    </source>
</evidence>
<dbReference type="eggNOG" id="KOG0054">
    <property type="taxonomic scope" value="Eukaryota"/>
</dbReference>
<evidence type="ECO:0000313" key="12">
    <source>
        <dbReference type="EMBL" id="ETI33269.1"/>
    </source>
</evidence>
<sequence>MSSSQLQLGSPSKEYATFLMMPPTSPKVQRYQSTSLLSRLFFSYADDMMQIGNTRQLDQDDLLELVDDSRSGVAYTSTTTTKISRSSELSYTDTGGNSYSQSFSPLANALVTPHVDFQTQWMVFLITVSLRALLFGKTMRRSIQSRSDDKAVDVANNYSLDIQRVIQCANEINTLWIVPIQIGAVVFILYVVLGVSAFAGLVVIALSMLVAFFFTKQTCGSYKELMKRKDDRMKPVKEAFGATQIVKLNAWEGKFEEKLLTYSSYRFHDSFTPRVERSSYCGRRPLFVSTVSSAFYTLIHCASSPSIIQKCLQAKISLDRMADYLVLHKVDPSNVTQNDPSIPDEVAIVRKVIWSALMDLSFWQVFTVLCLARRKSTIGQKGINLSGGQKARVSLARACYPDADIFILDSPLAAVDAVVQSEIFSKCICGLPAEKAVLLVTQDLDVIESGDNTYDASRTQYNMTIYALLGGGSALMVLARAVAVATAGLCASRELFRLLTRTLLYVPLRFFDANPIGRILDRFEGDISAVEIDISLDIGSLLVAGFFTFCHLVDAMEKVNMKTQVLELEDQLSYELSENGENFNVGERQLLCMARALLTRSRIAADEATASIDHETEKELQHMINRDF</sequence>
<name>V9E2G7_PHYNI</name>
<evidence type="ECO:0000256" key="9">
    <source>
        <dbReference type="SAM" id="Phobius"/>
    </source>
</evidence>
<keyword evidence="8 9" id="KW-0472">Membrane</keyword>
<dbReference type="HOGENOM" id="CLU_435813_0_0_1"/>
<feature type="transmembrane region" description="Helical" evidence="9">
    <location>
        <begin position="119"/>
        <end position="136"/>
    </location>
</feature>
<evidence type="ECO:0000256" key="5">
    <source>
        <dbReference type="ARBA" id="ARBA00022741"/>
    </source>
</evidence>
<evidence type="ECO:0000256" key="7">
    <source>
        <dbReference type="ARBA" id="ARBA00022989"/>
    </source>
</evidence>
<dbReference type="PANTHER" id="PTHR24223:SF443">
    <property type="entry name" value="MULTIDRUG-RESISTANCE LIKE PROTEIN 1, ISOFORM I"/>
    <property type="match status" value="1"/>
</dbReference>
<evidence type="ECO:0008006" key="14">
    <source>
        <dbReference type="Google" id="ProtNLM"/>
    </source>
</evidence>
<evidence type="ECO:0000256" key="8">
    <source>
        <dbReference type="ARBA" id="ARBA00023136"/>
    </source>
</evidence>
<dbReference type="InterPro" id="IPR003439">
    <property type="entry name" value="ABC_transporter-like_ATP-bd"/>
</dbReference>
<keyword evidence="6" id="KW-0067">ATP-binding</keyword>
<feature type="domain" description="ABC transporter" evidence="10">
    <location>
        <begin position="265"/>
        <end position="495"/>
    </location>
</feature>
<evidence type="ECO:0000259" key="11">
    <source>
        <dbReference type="PROSITE" id="PS50929"/>
    </source>
</evidence>
<feature type="transmembrane region" description="Helical" evidence="9">
    <location>
        <begin position="465"/>
        <end position="491"/>
    </location>
</feature>
<evidence type="ECO:0000256" key="1">
    <source>
        <dbReference type="ARBA" id="ARBA00004127"/>
    </source>
</evidence>
<comment type="subcellular location">
    <subcellularLocation>
        <location evidence="1">Endomembrane system</location>
        <topology evidence="1">Multi-pass membrane protein</topology>
    </subcellularLocation>
</comment>
<comment type="caution">
    <text evidence="12">The sequence shown here is derived from an EMBL/GenBank/DDBJ whole genome shotgun (WGS) entry which is preliminary data.</text>
</comment>
<dbReference type="InterPro" id="IPR011527">
    <property type="entry name" value="ABC1_TM_dom"/>
</dbReference>
<dbReference type="GO" id="GO:0016020">
    <property type="term" value="C:membrane"/>
    <property type="evidence" value="ECO:0007669"/>
    <property type="project" value="InterPro"/>
</dbReference>
<keyword evidence="2" id="KW-0813">Transport</keyword>
<dbReference type="Gene3D" id="1.20.1560.10">
    <property type="entry name" value="ABC transporter type 1, transmembrane domain"/>
    <property type="match status" value="2"/>
</dbReference>
<keyword evidence="5" id="KW-0547">Nucleotide-binding</keyword>
<organism evidence="12 13">
    <name type="scientific">Phytophthora nicotianae P1569</name>
    <dbReference type="NCBI Taxonomy" id="1317065"/>
    <lineage>
        <taxon>Eukaryota</taxon>
        <taxon>Sar</taxon>
        <taxon>Stramenopiles</taxon>
        <taxon>Oomycota</taxon>
        <taxon>Peronosporomycetes</taxon>
        <taxon>Peronosporales</taxon>
        <taxon>Peronosporaceae</taxon>
        <taxon>Phytophthora</taxon>
    </lineage>
</organism>
<dbReference type="SUPFAM" id="SSF90123">
    <property type="entry name" value="ABC transporter transmembrane region"/>
    <property type="match status" value="2"/>
</dbReference>
<dbReference type="GO" id="GO:0012505">
    <property type="term" value="C:endomembrane system"/>
    <property type="evidence" value="ECO:0007669"/>
    <property type="project" value="UniProtKB-SubCell"/>
</dbReference>
<keyword evidence="7 9" id="KW-1133">Transmembrane helix</keyword>
<dbReference type="GO" id="GO:0005524">
    <property type="term" value="F:ATP binding"/>
    <property type="evidence" value="ECO:0007669"/>
    <property type="project" value="UniProtKB-KW"/>
</dbReference>
<protein>
    <recommendedName>
        <fullName evidence="14">ABC transmembrane type-1 domain-containing protein</fullName>
    </recommendedName>
</protein>
<evidence type="ECO:0000259" key="10">
    <source>
        <dbReference type="PROSITE" id="PS50893"/>
    </source>
</evidence>
<dbReference type="Pfam" id="PF00005">
    <property type="entry name" value="ABC_tran"/>
    <property type="match status" value="1"/>
</dbReference>
<evidence type="ECO:0000256" key="4">
    <source>
        <dbReference type="ARBA" id="ARBA00022737"/>
    </source>
</evidence>
<dbReference type="PROSITE" id="PS50929">
    <property type="entry name" value="ABC_TM1F"/>
    <property type="match status" value="2"/>
</dbReference>
<reference evidence="12 13" key="1">
    <citation type="submission" date="2013-11" db="EMBL/GenBank/DDBJ databases">
        <title>The Genome Sequence of Phytophthora parasitica P1569.</title>
        <authorList>
            <consortium name="The Broad Institute Genomics Platform"/>
            <person name="Russ C."/>
            <person name="Tyler B."/>
            <person name="Panabieres F."/>
            <person name="Shan W."/>
            <person name="Tripathy S."/>
            <person name="Grunwald N."/>
            <person name="Machado M."/>
            <person name="Johnson C.S."/>
            <person name="Arredondo F."/>
            <person name="Hong C."/>
            <person name="Coffey M."/>
            <person name="Young S.K."/>
            <person name="Zeng Q."/>
            <person name="Gargeya S."/>
            <person name="Fitzgerald M."/>
            <person name="Abouelleil A."/>
            <person name="Alvarado L."/>
            <person name="Chapman S.B."/>
            <person name="Gainer-Dewar J."/>
            <person name="Goldberg J."/>
            <person name="Griggs A."/>
            <person name="Gujja S."/>
            <person name="Hansen M."/>
            <person name="Howarth C."/>
            <person name="Imamovic A."/>
            <person name="Ireland A."/>
            <person name="Larimer J."/>
            <person name="McCowan C."/>
            <person name="Murphy C."/>
            <person name="Pearson M."/>
            <person name="Poon T.W."/>
            <person name="Priest M."/>
            <person name="Roberts A."/>
            <person name="Saif S."/>
            <person name="Shea T."/>
            <person name="Sykes S."/>
            <person name="Wortman J."/>
            <person name="Nusbaum C."/>
            <person name="Birren B."/>
        </authorList>
    </citation>
    <scope>NUCLEOTIDE SEQUENCE [LARGE SCALE GENOMIC DNA]</scope>
    <source>
        <strain evidence="12 13">P1569</strain>
    </source>
</reference>
<dbReference type="Gene3D" id="3.40.50.300">
    <property type="entry name" value="P-loop containing nucleotide triphosphate hydrolases"/>
    <property type="match status" value="2"/>
</dbReference>
<keyword evidence="4" id="KW-0677">Repeat</keyword>
<dbReference type="Proteomes" id="UP000018721">
    <property type="component" value="Unassembled WGS sequence"/>
</dbReference>
<feature type="transmembrane region" description="Helical" evidence="9">
    <location>
        <begin position="187"/>
        <end position="214"/>
    </location>
</feature>
<dbReference type="Pfam" id="PF00664">
    <property type="entry name" value="ABC_membrane"/>
    <property type="match status" value="2"/>
</dbReference>
<evidence type="ECO:0000256" key="3">
    <source>
        <dbReference type="ARBA" id="ARBA00022692"/>
    </source>
</evidence>
<keyword evidence="13" id="KW-1185">Reference proteome</keyword>
<feature type="domain" description="ABC transmembrane type-1" evidence="11">
    <location>
        <begin position="465"/>
        <end position="553"/>
    </location>
</feature>
<dbReference type="InterPro" id="IPR036640">
    <property type="entry name" value="ABC1_TM_sf"/>
</dbReference>
<evidence type="ECO:0000313" key="13">
    <source>
        <dbReference type="Proteomes" id="UP000018721"/>
    </source>
</evidence>
<dbReference type="GO" id="GO:0140359">
    <property type="term" value="F:ABC-type transporter activity"/>
    <property type="evidence" value="ECO:0007669"/>
    <property type="project" value="InterPro"/>
</dbReference>
<dbReference type="PANTHER" id="PTHR24223">
    <property type="entry name" value="ATP-BINDING CASSETTE SUB-FAMILY C"/>
    <property type="match status" value="1"/>
</dbReference>
<keyword evidence="3 9" id="KW-0812">Transmembrane</keyword>
<evidence type="ECO:0000256" key="2">
    <source>
        <dbReference type="ARBA" id="ARBA00022448"/>
    </source>
</evidence>
<dbReference type="PROSITE" id="PS50893">
    <property type="entry name" value="ABC_TRANSPORTER_2"/>
    <property type="match status" value="1"/>
</dbReference>
<accession>V9E2G7</accession>
<proteinExistence type="predicted"/>